<accession>A0A1I3DL82</accession>
<organism evidence="4 6">
    <name type="scientific">Cryobacterium levicorallinum</name>
    <dbReference type="NCBI Taxonomy" id="995038"/>
    <lineage>
        <taxon>Bacteria</taxon>
        <taxon>Bacillati</taxon>
        <taxon>Actinomycetota</taxon>
        <taxon>Actinomycetes</taxon>
        <taxon>Micrococcales</taxon>
        <taxon>Microbacteriaceae</taxon>
        <taxon>Cryobacterium</taxon>
    </lineage>
</organism>
<evidence type="ECO:0000259" key="2">
    <source>
        <dbReference type="SMART" id="SM00014"/>
    </source>
</evidence>
<dbReference type="Gene3D" id="1.20.144.10">
    <property type="entry name" value="Phosphatidic acid phosphatase type 2/haloperoxidase"/>
    <property type="match status" value="1"/>
</dbReference>
<dbReference type="EMBL" id="SOFE01000028">
    <property type="protein sequence ID" value="TFB81895.1"/>
    <property type="molecule type" value="Genomic_DNA"/>
</dbReference>
<protein>
    <submittedName>
        <fullName evidence="4">Phosphatase PAP2 family protein</fullName>
    </submittedName>
    <submittedName>
        <fullName evidence="3">Undecaprenyl-diphosphatase</fullName>
    </submittedName>
</protein>
<feature type="transmembrane region" description="Helical" evidence="1">
    <location>
        <begin position="147"/>
        <end position="167"/>
    </location>
</feature>
<dbReference type="EMBL" id="FOPW01000019">
    <property type="protein sequence ID" value="SFH87487.1"/>
    <property type="molecule type" value="Genomic_DNA"/>
</dbReference>
<dbReference type="InterPro" id="IPR000326">
    <property type="entry name" value="PAP2/HPO"/>
</dbReference>
<dbReference type="Proteomes" id="UP000199681">
    <property type="component" value="Unassembled WGS sequence"/>
</dbReference>
<dbReference type="Pfam" id="PF01569">
    <property type="entry name" value="PAP2"/>
    <property type="match status" value="1"/>
</dbReference>
<evidence type="ECO:0000256" key="1">
    <source>
        <dbReference type="SAM" id="Phobius"/>
    </source>
</evidence>
<feature type="transmembrane region" description="Helical" evidence="1">
    <location>
        <begin position="110"/>
        <end position="127"/>
    </location>
</feature>
<keyword evidence="1" id="KW-1133">Transmembrane helix</keyword>
<proteinExistence type="predicted"/>
<comment type="caution">
    <text evidence="4">The sequence shown here is derived from an EMBL/GenBank/DDBJ whole genome shotgun (WGS) entry which is preliminary data.</text>
</comment>
<dbReference type="Proteomes" id="UP000297963">
    <property type="component" value="Unassembled WGS sequence"/>
</dbReference>
<feature type="transmembrane region" description="Helical" evidence="1">
    <location>
        <begin position="198"/>
        <end position="218"/>
    </location>
</feature>
<gene>
    <name evidence="4" type="ORF">E3O11_15795</name>
    <name evidence="3" type="ORF">SAMN05216274_11921</name>
</gene>
<dbReference type="AlphaFoldDB" id="A0A1I3DL82"/>
<feature type="transmembrane region" description="Helical" evidence="1">
    <location>
        <begin position="82"/>
        <end position="103"/>
    </location>
</feature>
<dbReference type="SMART" id="SM00014">
    <property type="entry name" value="acidPPc"/>
    <property type="match status" value="1"/>
</dbReference>
<sequence length="235" mass="25397">MVSDRHPEGSATPRAKRITRRWPLISGLGALALTIALGYLVLLRGTADTIDAGSLAIDRSWLAWIDRFRGPTLDAPALVLNYLGFGLTASLLIPILIVGVLLLARQYWAVGFYLAATILTGGAVQVLKNLFGRTRPQDILVSVDFGSFPSGHVANAAVMATIFALLFSRCWVWILGAAYTLAMMISRTYLGAHWLTDTIGALLLGVGIAVAVWAPLAAKLDGERRLRAAEHLKRH</sequence>
<dbReference type="SUPFAM" id="SSF48317">
    <property type="entry name" value="Acid phosphatase/Vanadium-dependent haloperoxidase"/>
    <property type="match status" value="1"/>
</dbReference>
<keyword evidence="5" id="KW-1185">Reference proteome</keyword>
<evidence type="ECO:0000313" key="5">
    <source>
        <dbReference type="Proteomes" id="UP000199681"/>
    </source>
</evidence>
<reference evidence="3 5" key="1">
    <citation type="submission" date="2016-10" db="EMBL/GenBank/DDBJ databases">
        <authorList>
            <person name="Varghese N."/>
            <person name="Submissions S."/>
        </authorList>
    </citation>
    <scope>NUCLEOTIDE SEQUENCE [LARGE SCALE GENOMIC DNA]</scope>
    <source>
        <strain evidence="3 5">GMCC 1.11211</strain>
    </source>
</reference>
<evidence type="ECO:0000313" key="4">
    <source>
        <dbReference type="EMBL" id="TFB81895.1"/>
    </source>
</evidence>
<dbReference type="PANTHER" id="PTHR14969">
    <property type="entry name" value="SPHINGOSINE-1-PHOSPHATE PHOSPHOHYDROLASE"/>
    <property type="match status" value="1"/>
</dbReference>
<dbReference type="InterPro" id="IPR036938">
    <property type="entry name" value="PAP2/HPO_sf"/>
</dbReference>
<name>A0A1I3DL82_9MICO</name>
<evidence type="ECO:0000313" key="6">
    <source>
        <dbReference type="Proteomes" id="UP000297963"/>
    </source>
</evidence>
<dbReference type="STRING" id="995038.SAMN05216274_11921"/>
<feature type="domain" description="Phosphatidic acid phosphatase type 2/haloperoxidase" evidence="2">
    <location>
        <begin position="110"/>
        <end position="213"/>
    </location>
</feature>
<keyword evidence="1" id="KW-0472">Membrane</keyword>
<dbReference type="CDD" id="cd03392">
    <property type="entry name" value="PAP2_like_2"/>
    <property type="match status" value="1"/>
</dbReference>
<evidence type="ECO:0000313" key="3">
    <source>
        <dbReference type="EMBL" id="SFH87487.1"/>
    </source>
</evidence>
<dbReference type="PANTHER" id="PTHR14969:SF13">
    <property type="entry name" value="AT30094P"/>
    <property type="match status" value="1"/>
</dbReference>
<dbReference type="RefSeq" id="WP_092452122.1">
    <property type="nucleotide sequence ID" value="NZ_BKAC01000021.1"/>
</dbReference>
<reference evidence="4 6" key="2">
    <citation type="submission" date="2019-03" db="EMBL/GenBank/DDBJ databases">
        <title>Genomics of glacier-inhabiting Cryobacterium strains.</title>
        <authorList>
            <person name="Liu Q."/>
            <person name="Xin Y.-H."/>
        </authorList>
    </citation>
    <scope>NUCLEOTIDE SEQUENCE [LARGE SCALE GENOMIC DNA]</scope>
    <source>
        <strain evidence="4 6">Hh34</strain>
    </source>
</reference>
<keyword evidence="1" id="KW-0812">Transmembrane</keyword>
<feature type="transmembrane region" description="Helical" evidence="1">
    <location>
        <begin position="21"/>
        <end position="42"/>
    </location>
</feature>